<evidence type="ECO:0000313" key="1">
    <source>
        <dbReference type="EMBL" id="WDR04802.1"/>
    </source>
</evidence>
<evidence type="ECO:0000313" key="2">
    <source>
        <dbReference type="Proteomes" id="UP001222118"/>
    </source>
</evidence>
<reference evidence="1 2" key="1">
    <citation type="submission" date="2023-02" db="EMBL/GenBank/DDBJ databases">
        <title>Devosia chondri sp. nov., isolated from the phycosphere of marine algae.</title>
        <authorList>
            <person name="Kim J.M."/>
            <person name="Lee J.K."/>
            <person name="Choi B.J."/>
            <person name="Bayburt H."/>
            <person name="Jeon C.O."/>
        </authorList>
    </citation>
    <scope>NUCLEOTIDE SEQUENCE [LARGE SCALE GENOMIC DNA]</scope>
    <source>
        <strain evidence="1 2">G2-5</strain>
    </source>
</reference>
<dbReference type="EMBL" id="CP118247">
    <property type="protein sequence ID" value="WDR04802.1"/>
    <property type="molecule type" value="Genomic_DNA"/>
</dbReference>
<gene>
    <name evidence="1" type="ORF">PSQ90_10805</name>
</gene>
<protein>
    <submittedName>
        <fullName evidence="1">Uncharacterized protein</fullName>
    </submittedName>
</protein>
<organism evidence="1 2">
    <name type="scientific">Devosia rhodophyticola</name>
    <dbReference type="NCBI Taxonomy" id="3026423"/>
    <lineage>
        <taxon>Bacteria</taxon>
        <taxon>Pseudomonadati</taxon>
        <taxon>Pseudomonadota</taxon>
        <taxon>Alphaproteobacteria</taxon>
        <taxon>Hyphomicrobiales</taxon>
        <taxon>Devosiaceae</taxon>
        <taxon>Devosia</taxon>
    </lineage>
</organism>
<accession>A0ABY7YUC3</accession>
<dbReference type="Proteomes" id="UP001222118">
    <property type="component" value="Chromosome"/>
</dbReference>
<dbReference type="RefSeq" id="WP_282210323.1">
    <property type="nucleotide sequence ID" value="NZ_CP118247.1"/>
</dbReference>
<sequence>MPEPDRRGLEPDEVMKRFVDEAHRCGVKFQGRVELDADWMGMIDYDSNFMESVVRDLDYMPVTTWWEHRYKGHPAYHYCTNAPGYRAYLIYQLERVVASGVDWLMIDSAIPTIGALSRRYGGCFCDHCMSGFKSYLGHKLSKKQLAEHGISTLYGFDYRTYLRDKGVTSDQYREETTVHPLPAPSQGIFRLSVGRNKRPVSTLQIIRLQPSRPQYPHEFELAIL</sequence>
<name>A0ABY7YUC3_9HYPH</name>
<keyword evidence="2" id="KW-1185">Reference proteome</keyword>
<proteinExistence type="predicted"/>